<dbReference type="Pfam" id="PF14009">
    <property type="entry name" value="PADRE"/>
    <property type="match status" value="1"/>
</dbReference>
<dbReference type="AlphaFoldDB" id="A0AAD4XD42"/>
<proteinExistence type="predicted"/>
<dbReference type="PANTHER" id="PTHR33052">
    <property type="entry name" value="DUF4228 DOMAIN PROTEIN-RELATED"/>
    <property type="match status" value="1"/>
</dbReference>
<gene>
    <name evidence="2" type="ORF">MKW98_025502</name>
</gene>
<protein>
    <submittedName>
        <fullName evidence="2">Uncharacterized protein</fullName>
    </submittedName>
</protein>
<comment type="caution">
    <text evidence="2">The sequence shown here is derived from an EMBL/GenBank/DDBJ whole genome shotgun (WGS) entry which is preliminary data.</text>
</comment>
<organism evidence="2 3">
    <name type="scientific">Papaver atlanticum</name>
    <dbReference type="NCBI Taxonomy" id="357466"/>
    <lineage>
        <taxon>Eukaryota</taxon>
        <taxon>Viridiplantae</taxon>
        <taxon>Streptophyta</taxon>
        <taxon>Embryophyta</taxon>
        <taxon>Tracheophyta</taxon>
        <taxon>Spermatophyta</taxon>
        <taxon>Magnoliopsida</taxon>
        <taxon>Ranunculales</taxon>
        <taxon>Papaveraceae</taxon>
        <taxon>Papaveroideae</taxon>
        <taxon>Papaver</taxon>
    </lineage>
</organism>
<dbReference type="Proteomes" id="UP001202328">
    <property type="component" value="Unassembled WGS sequence"/>
</dbReference>
<reference evidence="2" key="1">
    <citation type="submission" date="2022-04" db="EMBL/GenBank/DDBJ databases">
        <title>A functionally conserved STORR gene fusion in Papaver species that diverged 16.8 million years ago.</title>
        <authorList>
            <person name="Catania T."/>
        </authorList>
    </citation>
    <scope>NUCLEOTIDE SEQUENCE</scope>
    <source>
        <strain evidence="2">S-188037</strain>
    </source>
</reference>
<evidence type="ECO:0000313" key="2">
    <source>
        <dbReference type="EMBL" id="KAI3895711.1"/>
    </source>
</evidence>
<accession>A0AAD4XD42</accession>
<keyword evidence="3" id="KW-1185">Reference proteome</keyword>
<evidence type="ECO:0000313" key="3">
    <source>
        <dbReference type="Proteomes" id="UP001202328"/>
    </source>
</evidence>
<dbReference type="EMBL" id="JAJJMB010011896">
    <property type="protein sequence ID" value="KAI3895711.1"/>
    <property type="molecule type" value="Genomic_DNA"/>
</dbReference>
<name>A0AAD4XD42_9MAGN</name>
<evidence type="ECO:0000256" key="1">
    <source>
        <dbReference type="SAM" id="MobiDB-lite"/>
    </source>
</evidence>
<dbReference type="InterPro" id="IPR025322">
    <property type="entry name" value="PADRE_dom"/>
</dbReference>
<feature type="region of interest" description="Disordered" evidence="1">
    <location>
        <begin position="1"/>
        <end position="25"/>
    </location>
</feature>
<sequence length="153" mass="16750">MGVCASSETTRRRPSGVGSNISSQSTAKVIHTDGRLQEFKQPIRAEHILSQNPNCFICSSETMYVDMIIPKMDETEELQTGQVYFLLPLSHSRQPLTISELCALAIKASSVLPRPKLDVISVHKSGGNKIPALYANVKLGSRVNRGNLRGKNS</sequence>